<dbReference type="GO" id="GO:0003723">
    <property type="term" value="F:RNA binding"/>
    <property type="evidence" value="ECO:0007669"/>
    <property type="project" value="UniProtKB-UniRule"/>
</dbReference>
<dbReference type="AlphaFoldDB" id="A0A9N9QM19"/>
<dbReference type="SUPFAM" id="SSF54928">
    <property type="entry name" value="RNA-binding domain, RBD"/>
    <property type="match status" value="1"/>
</dbReference>
<gene>
    <name evidence="7" type="ORF">CEUTPL_LOCUS4986</name>
</gene>
<evidence type="ECO:0000256" key="2">
    <source>
        <dbReference type="ARBA" id="ARBA00022884"/>
    </source>
</evidence>
<evidence type="ECO:0000256" key="1">
    <source>
        <dbReference type="ARBA" id="ARBA00022737"/>
    </source>
</evidence>
<feature type="compositionally biased region" description="Basic and acidic residues" evidence="5">
    <location>
        <begin position="75"/>
        <end position="87"/>
    </location>
</feature>
<dbReference type="InterPro" id="IPR012677">
    <property type="entry name" value="Nucleotide-bd_a/b_plait_sf"/>
</dbReference>
<feature type="region of interest" description="Disordered" evidence="5">
    <location>
        <begin position="1"/>
        <end position="137"/>
    </location>
</feature>
<evidence type="ECO:0000259" key="6">
    <source>
        <dbReference type="PROSITE" id="PS50102"/>
    </source>
</evidence>
<dbReference type="Gene3D" id="6.10.250.1170">
    <property type="match status" value="1"/>
</dbReference>
<organism evidence="7 8">
    <name type="scientific">Ceutorhynchus assimilis</name>
    <name type="common">cabbage seed weevil</name>
    <dbReference type="NCBI Taxonomy" id="467358"/>
    <lineage>
        <taxon>Eukaryota</taxon>
        <taxon>Metazoa</taxon>
        <taxon>Ecdysozoa</taxon>
        <taxon>Arthropoda</taxon>
        <taxon>Hexapoda</taxon>
        <taxon>Insecta</taxon>
        <taxon>Pterygota</taxon>
        <taxon>Neoptera</taxon>
        <taxon>Endopterygota</taxon>
        <taxon>Coleoptera</taxon>
        <taxon>Polyphaga</taxon>
        <taxon>Cucujiformia</taxon>
        <taxon>Curculionidae</taxon>
        <taxon>Ceutorhynchinae</taxon>
        <taxon>Ceutorhynchus</taxon>
    </lineage>
</organism>
<feature type="domain" description="RRM" evidence="6">
    <location>
        <begin position="167"/>
        <end position="239"/>
    </location>
</feature>
<feature type="domain" description="RRM" evidence="6">
    <location>
        <begin position="241"/>
        <end position="322"/>
    </location>
</feature>
<dbReference type="Pfam" id="PF00076">
    <property type="entry name" value="RRM_1"/>
    <property type="match status" value="2"/>
</dbReference>
<keyword evidence="4" id="KW-0175">Coiled coil</keyword>
<reference evidence="7" key="1">
    <citation type="submission" date="2022-01" db="EMBL/GenBank/DDBJ databases">
        <authorList>
            <person name="King R."/>
        </authorList>
    </citation>
    <scope>NUCLEOTIDE SEQUENCE</scope>
</reference>
<dbReference type="FunFam" id="3.30.70.330:FF:000043">
    <property type="entry name" value="paraspeckle component 1 isoform X1"/>
    <property type="match status" value="1"/>
</dbReference>
<dbReference type="Proteomes" id="UP001152799">
    <property type="component" value="Chromosome 2"/>
</dbReference>
<keyword evidence="8" id="KW-1185">Reference proteome</keyword>
<dbReference type="CDD" id="cd12945">
    <property type="entry name" value="NOPS_NONA_like"/>
    <property type="match status" value="1"/>
</dbReference>
<feature type="compositionally biased region" description="Basic and acidic residues" evidence="5">
    <location>
        <begin position="504"/>
        <end position="522"/>
    </location>
</feature>
<feature type="coiled-coil region" evidence="4">
    <location>
        <begin position="428"/>
        <end position="459"/>
    </location>
</feature>
<dbReference type="InterPro" id="IPR000504">
    <property type="entry name" value="RRM_dom"/>
</dbReference>
<accession>A0A9N9QM19</accession>
<evidence type="ECO:0000313" key="7">
    <source>
        <dbReference type="EMBL" id="CAG9764346.1"/>
    </source>
</evidence>
<evidence type="ECO:0000256" key="5">
    <source>
        <dbReference type="SAM" id="MobiDB-lite"/>
    </source>
</evidence>
<protein>
    <recommendedName>
        <fullName evidence="6">RRM domain-containing protein</fullName>
    </recommendedName>
</protein>
<feature type="coiled-coil region" evidence="4">
    <location>
        <begin position="369"/>
        <end position="402"/>
    </location>
</feature>
<feature type="compositionally biased region" description="Basic and acidic residues" evidence="5">
    <location>
        <begin position="23"/>
        <end position="33"/>
    </location>
</feature>
<sequence length="559" mass="63479">MADEVKIENEPSTNTEPSENNADNEKGESENLSKRGGRGGFRGDRGRPFRGGPSRGGQFQGGRGGGNFNSNRGGPGDRNDQNQEFRGGRGRGRGGFRGGRGGGGDRGDYGGRGSGPSEDQGGDGDREQGFRGRGPIDKIADRIRSFQGPTFDLPPVDMSEKPFNGRNRLYIGNIGNEVTEEELTELFKPFGETSEVFMNKEKNFGFITLDYHANASKAKRELDGMQLKGRTLKIRFAPNSSTIKVKNLSPFVTNELLHFSFSPFGEIEKVHVCADERGKPTGEGYIHFARKFSAITAVKKCSEGCYFLTASLQPVIVELHDAVDDIDGYSDKNIIKRSGDFMSEREQPPRFAFPDSFEFEYGQKWKSLYEMFQQKEEALKKEMQLEKEKLIAQMKYASYEQETEMLRKQLRIREMDKERQKREWEMMEGRAEEERLRQEENMRRQQEEMEARMMANQEDLRRRQQENNLFMQAQNLDSLLDQTDQAYGQNQYSNESGGGSGADLDTKPFFERRSRFEGRDNQQGRGPNSHGEGRGHWVSNNRRGGGGGGDDYQNKRRRF</sequence>
<dbReference type="PROSITE" id="PS50102">
    <property type="entry name" value="RRM"/>
    <property type="match status" value="2"/>
</dbReference>
<feature type="compositionally biased region" description="Basic and acidic residues" evidence="5">
    <location>
        <begin position="123"/>
        <end position="137"/>
    </location>
</feature>
<proteinExistence type="predicted"/>
<keyword evidence="2 3" id="KW-0694">RNA-binding</keyword>
<evidence type="ECO:0000313" key="8">
    <source>
        <dbReference type="Proteomes" id="UP001152799"/>
    </source>
</evidence>
<dbReference type="InterPro" id="IPR012975">
    <property type="entry name" value="NOPS"/>
</dbReference>
<dbReference type="EMBL" id="OU892278">
    <property type="protein sequence ID" value="CAG9764346.1"/>
    <property type="molecule type" value="Genomic_DNA"/>
</dbReference>
<dbReference type="PANTHER" id="PTHR23189">
    <property type="entry name" value="RNA RECOGNITION MOTIF-CONTAINING"/>
    <property type="match status" value="1"/>
</dbReference>
<keyword evidence="1" id="KW-0677">Repeat</keyword>
<feature type="region of interest" description="Disordered" evidence="5">
    <location>
        <begin position="489"/>
        <end position="559"/>
    </location>
</feature>
<feature type="compositionally biased region" description="Polar residues" evidence="5">
    <location>
        <begin position="10"/>
        <end position="21"/>
    </location>
</feature>
<evidence type="ECO:0000256" key="3">
    <source>
        <dbReference type="PROSITE-ProRule" id="PRU00176"/>
    </source>
</evidence>
<name>A0A9N9QM19_9CUCU</name>
<feature type="compositionally biased region" description="Gly residues" evidence="5">
    <location>
        <begin position="53"/>
        <end position="67"/>
    </location>
</feature>
<dbReference type="Gene3D" id="3.30.70.330">
    <property type="match status" value="2"/>
</dbReference>
<evidence type="ECO:0000256" key="4">
    <source>
        <dbReference type="SAM" id="Coils"/>
    </source>
</evidence>
<dbReference type="InterPro" id="IPR035979">
    <property type="entry name" value="RBD_domain_sf"/>
</dbReference>
<dbReference type="SMART" id="SM00360">
    <property type="entry name" value="RRM"/>
    <property type="match status" value="2"/>
</dbReference>
<dbReference type="Pfam" id="PF08075">
    <property type="entry name" value="NOPS"/>
    <property type="match status" value="1"/>
</dbReference>
<dbReference type="OrthoDB" id="10067824at2759"/>